<keyword evidence="6 19" id="KW-0479">Metal-binding</keyword>
<dbReference type="FunFam" id="1.50.10.10:FF:000017">
    <property type="entry name" value="alpha-1,2-Mannosidase"/>
    <property type="match status" value="1"/>
</dbReference>
<feature type="transmembrane region" description="Helical" evidence="22">
    <location>
        <begin position="12"/>
        <end position="31"/>
    </location>
</feature>
<evidence type="ECO:0000256" key="9">
    <source>
        <dbReference type="ARBA" id="ARBA00022968"/>
    </source>
</evidence>
<evidence type="ECO:0000256" key="6">
    <source>
        <dbReference type="ARBA" id="ARBA00022723"/>
    </source>
</evidence>
<dbReference type="GO" id="GO:0006491">
    <property type="term" value="P:N-glycan processing"/>
    <property type="evidence" value="ECO:0007669"/>
    <property type="project" value="UniProtKB-ARBA"/>
</dbReference>
<comment type="pathway">
    <text evidence="3">Protein modification; protein glycosylation.</text>
</comment>
<evidence type="ECO:0000256" key="13">
    <source>
        <dbReference type="ARBA" id="ARBA00023157"/>
    </source>
</evidence>
<comment type="catalytic activity">
    <reaction evidence="16">
        <text>N(4)-(alpha-D-Man-(1-&gt;2)-alpha-D-Man-(1-&gt;2)-alpha-D-Man-(1-&gt;3)-[alpha-D-Man-(1-&gt;3)-[alpha-D-Man-(1-&gt;2)-alpha-D-Man-(1-&gt;6)]-alpha-D-Man-(1-&gt;6)]-beta-D-Man-(1-&gt;4)-beta-D-GlcNAc-(1-&gt;4)-beta-D-GlcNAc)-L-asparaginyl-[protein] (N-glucan mannose isomer 8A1,2,3B1,3) + 3 H2O = N(4)-(alpha-D-Man-(1-&gt;3)-[alpha-D-Man-(1-&gt;3)-[alpha-D-Man-(1-&gt;6)]-alpha-D-Man-(1-&gt;6)]-beta-D-Man-(1-&gt;4)-beta-D-GlcNAc-(1-&gt;4)-beta-D-GlcNAc)-L-asparaginyl-[protein] (N-glucan mannose isomer 5A1,2) + 3 beta-D-mannose</text>
        <dbReference type="Rhea" id="RHEA:56028"/>
        <dbReference type="Rhea" id="RHEA-COMP:14358"/>
        <dbReference type="Rhea" id="RHEA-COMP:14367"/>
        <dbReference type="ChEBI" id="CHEBI:15377"/>
        <dbReference type="ChEBI" id="CHEBI:28563"/>
        <dbReference type="ChEBI" id="CHEBI:59087"/>
        <dbReference type="ChEBI" id="CHEBI:60628"/>
        <dbReference type="EC" id="3.2.1.113"/>
    </reaction>
</comment>
<dbReference type="GO" id="GO:0005975">
    <property type="term" value="P:carbohydrate metabolic process"/>
    <property type="evidence" value="ECO:0007669"/>
    <property type="project" value="InterPro"/>
</dbReference>
<dbReference type="OrthoDB" id="8118055at2759"/>
<feature type="active site" evidence="18">
    <location>
        <position position="322"/>
    </location>
</feature>
<dbReference type="InterPro" id="IPR050749">
    <property type="entry name" value="Glycosyl_Hydrolase_47"/>
</dbReference>
<evidence type="ECO:0000256" key="1">
    <source>
        <dbReference type="ARBA" id="ARBA00001913"/>
    </source>
</evidence>
<feature type="active site" evidence="18">
    <location>
        <position position="456"/>
    </location>
</feature>
<keyword evidence="8 19" id="KW-0106">Calcium</keyword>
<evidence type="ECO:0000256" key="7">
    <source>
        <dbReference type="ARBA" id="ARBA00022801"/>
    </source>
</evidence>
<comment type="similarity">
    <text evidence="4 21">Belongs to the glycosyl hydrolase 47 family.</text>
</comment>
<evidence type="ECO:0000256" key="11">
    <source>
        <dbReference type="ARBA" id="ARBA00023034"/>
    </source>
</evidence>
<dbReference type="EC" id="3.2.1.-" evidence="21"/>
<evidence type="ECO:0000256" key="21">
    <source>
        <dbReference type="RuleBase" id="RU361193"/>
    </source>
</evidence>
<evidence type="ECO:0000256" key="10">
    <source>
        <dbReference type="ARBA" id="ARBA00022989"/>
    </source>
</evidence>
<dbReference type="PANTHER" id="PTHR11742:SF6">
    <property type="entry name" value="MANNOSYL-OLIGOSACCHARIDE ALPHA-1,2-MANNOSIDASE IA-RELATED"/>
    <property type="match status" value="1"/>
</dbReference>
<evidence type="ECO:0000256" key="22">
    <source>
        <dbReference type="SAM" id="Phobius"/>
    </source>
</evidence>
<dbReference type="Proteomes" id="UP001154078">
    <property type="component" value="Chromosome 7"/>
</dbReference>
<sequence>MIACHVRFREKYLFLLALSIILLFTFTTYTFTTDIGIKRANIEFERDDHVFINQRATLQITNEQDIEPKEVYNVTRIRDKIILSGDLPLISGGEDAQKISRQRRDKVKQMMLHSWNGYKNYSWGYNELSPLNKNGHLTSIFGQEKLGATIIDAMDTLFIMGLHEEFNEAKLWLEQCDFNSVSSYVSVFEVNIRFIGGLLTCYALTGDDLFRDKAKSIAEKLLPAFNTPTGIPYSLVNLSTGKLMNYYWASKGSSILSEYGSLYLEFAYLSEITGNPIFKNKVDDIMEFLDKKVKPNGLYPNYIDPKTGKWTGMHVSMGSLGDSFYEYLLKIWLQSNKKNDMPRRMFEEAIDAMLEQMLFISKEGLVHFSELKNGNPDHVMEHLACFSGGLLGLASVTLNNSKSEKYLKTGADLTHTCHESYDRSETKLGPERFRFRVGQEAKASNHGDKYYILRPEVVESYFYMYRLTKDEKYRDWGWEAVKAIEKHCKVASGGYSGIKNVYDSNPIKDDVQQSFFLAETLKYLYLLYSDEKLISLDKWVFNTEAHPLPIKNANPYFRVTTM</sequence>
<organism evidence="23 24">
    <name type="scientific">Brassicogethes aeneus</name>
    <name type="common">Rape pollen beetle</name>
    <name type="synonym">Meligethes aeneus</name>
    <dbReference type="NCBI Taxonomy" id="1431903"/>
    <lineage>
        <taxon>Eukaryota</taxon>
        <taxon>Metazoa</taxon>
        <taxon>Ecdysozoa</taxon>
        <taxon>Arthropoda</taxon>
        <taxon>Hexapoda</taxon>
        <taxon>Insecta</taxon>
        <taxon>Pterygota</taxon>
        <taxon>Neoptera</taxon>
        <taxon>Endopterygota</taxon>
        <taxon>Coleoptera</taxon>
        <taxon>Polyphaga</taxon>
        <taxon>Cucujiformia</taxon>
        <taxon>Nitidulidae</taxon>
        <taxon>Meligethinae</taxon>
        <taxon>Brassicogethes</taxon>
    </lineage>
</organism>
<feature type="active site" description="Proton donor" evidence="18">
    <location>
        <position position="189"/>
    </location>
</feature>
<dbReference type="Pfam" id="PF01532">
    <property type="entry name" value="Glyco_hydro_47"/>
    <property type="match status" value="1"/>
</dbReference>
<keyword evidence="7 21" id="KW-0378">Hydrolase</keyword>
<evidence type="ECO:0000256" key="12">
    <source>
        <dbReference type="ARBA" id="ARBA00023136"/>
    </source>
</evidence>
<evidence type="ECO:0000256" key="19">
    <source>
        <dbReference type="PIRSR" id="PIRSR601382-2"/>
    </source>
</evidence>
<comment type="catalytic activity">
    <reaction evidence="17">
        <text>N(4)-(alpha-D-Man-(1-&gt;2)-alpha-D-Man-(1-&gt;2)-alpha-D-Man-(1-&gt;3)-[alpha-D-Man-(1-&gt;2)-alpha-D-Man-(1-&gt;3)-[alpha-D-Man-(1-&gt;2)-alpha-D-Man-(1-&gt;6)]-alpha-D-Man-(1-&gt;6)]-beta-D-Man-(1-&gt;4)-beta-D-GlcNAc-(1-&gt;4)-beta-D-GlcNAc)-L-asparaginyl-[protein] (N-glucan mannose isomer 9A1,2,3B1,2,3) + 4 H2O = N(4)-(alpha-D-Man-(1-&gt;3)-[alpha-D-Man-(1-&gt;3)-[alpha-D-Man-(1-&gt;6)]-alpha-D-Man-(1-&gt;6)]-beta-D-Man-(1-&gt;4)-beta-D-GlcNAc-(1-&gt;4)-beta-D-GlcNAc)-L-asparaginyl-[protein] (N-glucan mannose isomer 5A1,2) + 4 beta-D-mannose</text>
        <dbReference type="Rhea" id="RHEA:56008"/>
        <dbReference type="Rhea" id="RHEA-COMP:14356"/>
        <dbReference type="Rhea" id="RHEA-COMP:14367"/>
        <dbReference type="ChEBI" id="CHEBI:15377"/>
        <dbReference type="ChEBI" id="CHEBI:28563"/>
        <dbReference type="ChEBI" id="CHEBI:59087"/>
        <dbReference type="ChEBI" id="CHEBI:139493"/>
        <dbReference type="EC" id="3.2.1.113"/>
    </reaction>
</comment>
<evidence type="ECO:0000256" key="4">
    <source>
        <dbReference type="ARBA" id="ARBA00007658"/>
    </source>
</evidence>
<keyword evidence="15 21" id="KW-0326">Glycosidase</keyword>
<evidence type="ECO:0000256" key="15">
    <source>
        <dbReference type="ARBA" id="ARBA00023295"/>
    </source>
</evidence>
<keyword evidence="11" id="KW-0333">Golgi apparatus</keyword>
<evidence type="ECO:0000256" key="20">
    <source>
        <dbReference type="PIRSR" id="PIRSR601382-3"/>
    </source>
</evidence>
<name>A0A9P0BDD4_BRAAE</name>
<comment type="cofactor">
    <cofactor evidence="1 19">
        <name>Ca(2+)</name>
        <dbReference type="ChEBI" id="CHEBI:29108"/>
    </cofactor>
</comment>
<dbReference type="InterPro" id="IPR001382">
    <property type="entry name" value="Glyco_hydro_47"/>
</dbReference>
<dbReference type="AlphaFoldDB" id="A0A9P0BDD4"/>
<evidence type="ECO:0000256" key="2">
    <source>
        <dbReference type="ARBA" id="ARBA00004323"/>
    </source>
</evidence>
<dbReference type="GO" id="GO:0004571">
    <property type="term" value="F:mannosyl-oligosaccharide 1,2-alpha-mannosidase activity"/>
    <property type="evidence" value="ECO:0007669"/>
    <property type="project" value="UniProtKB-EC"/>
</dbReference>
<evidence type="ECO:0000256" key="17">
    <source>
        <dbReference type="ARBA" id="ARBA00048605"/>
    </source>
</evidence>
<dbReference type="EMBL" id="OV121138">
    <property type="protein sequence ID" value="CAH0560677.1"/>
    <property type="molecule type" value="Genomic_DNA"/>
</dbReference>
<feature type="active site" description="Proton donor" evidence="18">
    <location>
        <position position="431"/>
    </location>
</feature>
<evidence type="ECO:0000256" key="5">
    <source>
        <dbReference type="ARBA" id="ARBA00022692"/>
    </source>
</evidence>
<dbReference type="PRINTS" id="PR00747">
    <property type="entry name" value="GLYHDRLASE47"/>
</dbReference>
<dbReference type="GO" id="GO:0005783">
    <property type="term" value="C:endoplasmic reticulum"/>
    <property type="evidence" value="ECO:0007669"/>
    <property type="project" value="TreeGrafter"/>
</dbReference>
<feature type="disulfide bond" evidence="20">
    <location>
        <begin position="385"/>
        <end position="417"/>
    </location>
</feature>
<keyword evidence="12 22" id="KW-0472">Membrane</keyword>
<evidence type="ECO:0000313" key="24">
    <source>
        <dbReference type="Proteomes" id="UP001154078"/>
    </source>
</evidence>
<evidence type="ECO:0000256" key="14">
    <source>
        <dbReference type="ARBA" id="ARBA00023180"/>
    </source>
</evidence>
<comment type="subcellular location">
    <subcellularLocation>
        <location evidence="2">Golgi apparatus membrane</location>
        <topology evidence="2">Single-pass type II membrane protein</topology>
    </subcellularLocation>
</comment>
<keyword evidence="13 20" id="KW-1015">Disulfide bond</keyword>
<keyword evidence="10 22" id="KW-1133">Transmembrane helix</keyword>
<proteinExistence type="inferred from homology"/>
<reference evidence="23" key="1">
    <citation type="submission" date="2021-12" db="EMBL/GenBank/DDBJ databases">
        <authorList>
            <person name="King R."/>
        </authorList>
    </citation>
    <scope>NUCLEOTIDE SEQUENCE</scope>
</reference>
<evidence type="ECO:0000256" key="16">
    <source>
        <dbReference type="ARBA" id="ARBA00047669"/>
    </source>
</evidence>
<dbReference type="InterPro" id="IPR036026">
    <property type="entry name" value="Seven-hairpin_glycosidases"/>
</dbReference>
<dbReference type="SUPFAM" id="SSF48225">
    <property type="entry name" value="Seven-hairpin glycosidases"/>
    <property type="match status" value="1"/>
</dbReference>
<evidence type="ECO:0000313" key="23">
    <source>
        <dbReference type="EMBL" id="CAH0560677.1"/>
    </source>
</evidence>
<evidence type="ECO:0000256" key="8">
    <source>
        <dbReference type="ARBA" id="ARBA00022837"/>
    </source>
</evidence>
<dbReference type="Gene3D" id="1.50.10.10">
    <property type="match status" value="1"/>
</dbReference>
<dbReference type="GO" id="GO:0000139">
    <property type="term" value="C:Golgi membrane"/>
    <property type="evidence" value="ECO:0007669"/>
    <property type="project" value="UniProtKB-SubCell"/>
</dbReference>
<dbReference type="GO" id="GO:0005509">
    <property type="term" value="F:calcium ion binding"/>
    <property type="evidence" value="ECO:0007669"/>
    <property type="project" value="InterPro"/>
</dbReference>
<evidence type="ECO:0000256" key="18">
    <source>
        <dbReference type="PIRSR" id="PIRSR601382-1"/>
    </source>
</evidence>
<keyword evidence="14" id="KW-0325">Glycoprotein</keyword>
<feature type="binding site" evidence="19">
    <location>
        <position position="543"/>
    </location>
    <ligand>
        <name>Ca(2+)</name>
        <dbReference type="ChEBI" id="CHEBI:29108"/>
    </ligand>
</feature>
<dbReference type="InterPro" id="IPR012341">
    <property type="entry name" value="6hp_glycosidase-like_sf"/>
</dbReference>
<evidence type="ECO:0000256" key="3">
    <source>
        <dbReference type="ARBA" id="ARBA00004922"/>
    </source>
</evidence>
<keyword evidence="24" id="KW-1185">Reference proteome</keyword>
<accession>A0A9P0BDD4</accession>
<protein>
    <recommendedName>
        <fullName evidence="21">alpha-1,2-Mannosidase</fullName>
        <ecNumber evidence="21">3.2.1.-</ecNumber>
    </recommendedName>
</protein>
<dbReference type="PANTHER" id="PTHR11742">
    <property type="entry name" value="MANNOSYL-OLIGOSACCHARIDE ALPHA-1,2-MANNOSIDASE-RELATED"/>
    <property type="match status" value="1"/>
</dbReference>
<gene>
    <name evidence="23" type="ORF">MELIAE_LOCUS10398</name>
</gene>
<keyword evidence="9" id="KW-0735">Signal-anchor</keyword>
<keyword evidence="5 22" id="KW-0812">Transmembrane</keyword>